<organism evidence="12 13">
    <name type="scientific">Undibacterium terreum</name>
    <dbReference type="NCBI Taxonomy" id="1224302"/>
    <lineage>
        <taxon>Bacteria</taxon>
        <taxon>Pseudomonadati</taxon>
        <taxon>Pseudomonadota</taxon>
        <taxon>Betaproteobacteria</taxon>
        <taxon>Burkholderiales</taxon>
        <taxon>Oxalobacteraceae</taxon>
        <taxon>Undibacterium</taxon>
    </lineage>
</organism>
<evidence type="ECO:0000256" key="6">
    <source>
        <dbReference type="ARBA" id="ARBA00022692"/>
    </source>
</evidence>
<comment type="function">
    <text evidence="1 10">Controls the rotational direction of flagella during chemotaxis.</text>
</comment>
<keyword evidence="5 10" id="KW-0145">Chemotaxis</keyword>
<dbReference type="InterPro" id="IPR005503">
    <property type="entry name" value="FliL"/>
</dbReference>
<dbReference type="RefSeq" id="WP_188565502.1">
    <property type="nucleotide sequence ID" value="NZ_BMED01000001.1"/>
</dbReference>
<keyword evidence="4" id="KW-1003">Cell membrane</keyword>
<evidence type="ECO:0000256" key="11">
    <source>
        <dbReference type="SAM" id="MobiDB-lite"/>
    </source>
</evidence>
<dbReference type="EMBL" id="BMED01000001">
    <property type="protein sequence ID" value="GGC70758.1"/>
    <property type="molecule type" value="Genomic_DNA"/>
</dbReference>
<comment type="subcellular location">
    <subcellularLocation>
        <location evidence="10">Cell inner membrane</location>
    </subcellularLocation>
    <subcellularLocation>
        <location evidence="2">Cell membrane</location>
        <topology evidence="2">Single-pass membrane protein</topology>
    </subcellularLocation>
</comment>
<dbReference type="Pfam" id="PF03748">
    <property type="entry name" value="FliL"/>
    <property type="match status" value="1"/>
</dbReference>
<reference evidence="12" key="2">
    <citation type="submission" date="2020-09" db="EMBL/GenBank/DDBJ databases">
        <authorList>
            <person name="Sun Q."/>
            <person name="Zhou Y."/>
        </authorList>
    </citation>
    <scope>NUCLEOTIDE SEQUENCE</scope>
    <source>
        <strain evidence="12">CGMCC 1.10998</strain>
    </source>
</reference>
<proteinExistence type="inferred from homology"/>
<evidence type="ECO:0000256" key="4">
    <source>
        <dbReference type="ARBA" id="ARBA00022475"/>
    </source>
</evidence>
<comment type="similarity">
    <text evidence="3 10">Belongs to the FliL family.</text>
</comment>
<keyword evidence="7 10" id="KW-0283">Flagellar rotation</keyword>
<evidence type="ECO:0000313" key="13">
    <source>
        <dbReference type="Proteomes" id="UP000637423"/>
    </source>
</evidence>
<keyword evidence="9 10" id="KW-0472">Membrane</keyword>
<protein>
    <recommendedName>
        <fullName evidence="10">Flagellar protein FliL</fullName>
    </recommendedName>
</protein>
<dbReference type="AlphaFoldDB" id="A0A916UFR6"/>
<dbReference type="Proteomes" id="UP000637423">
    <property type="component" value="Unassembled WGS sequence"/>
</dbReference>
<dbReference type="GO" id="GO:0005886">
    <property type="term" value="C:plasma membrane"/>
    <property type="evidence" value="ECO:0007669"/>
    <property type="project" value="UniProtKB-SubCell"/>
</dbReference>
<keyword evidence="10" id="KW-0997">Cell inner membrane</keyword>
<evidence type="ECO:0000313" key="12">
    <source>
        <dbReference type="EMBL" id="GGC70758.1"/>
    </source>
</evidence>
<keyword evidence="8 10" id="KW-1133">Transmembrane helix</keyword>
<evidence type="ECO:0000256" key="8">
    <source>
        <dbReference type="ARBA" id="ARBA00022989"/>
    </source>
</evidence>
<evidence type="ECO:0000256" key="9">
    <source>
        <dbReference type="ARBA" id="ARBA00023136"/>
    </source>
</evidence>
<sequence length="228" mass="24874">MPKQNTAAPLSSQLEFEGVGLDGKDFAQSAADSFDSAGSVPSATASLAAAAEANAAETTRKRPRRQFVTSPPPEETQDAFGRSQARKPAVSNLRRKDNFAQYAASLALVGMLLFAGGIYSYVQREPTNEAALTYSALPPAVINVDGQVARLQVTIQVDAEDQEWLETNKKVIQEIFQIVVSRVNPLDLRTPDGFKAMQDELKKEINSQMKVNKVQAVLLTELMMQSRD</sequence>
<feature type="region of interest" description="Disordered" evidence="11">
    <location>
        <begin position="51"/>
        <end position="87"/>
    </location>
</feature>
<comment type="caution">
    <text evidence="12">The sequence shown here is derived from an EMBL/GenBank/DDBJ whole genome shotgun (WGS) entry which is preliminary data.</text>
</comment>
<dbReference type="GO" id="GO:0009425">
    <property type="term" value="C:bacterial-type flagellum basal body"/>
    <property type="evidence" value="ECO:0007669"/>
    <property type="project" value="InterPro"/>
</dbReference>
<accession>A0A916UFR6</accession>
<evidence type="ECO:0000256" key="10">
    <source>
        <dbReference type="RuleBase" id="RU364125"/>
    </source>
</evidence>
<feature type="transmembrane region" description="Helical" evidence="10">
    <location>
        <begin position="102"/>
        <end position="122"/>
    </location>
</feature>
<evidence type="ECO:0000256" key="7">
    <source>
        <dbReference type="ARBA" id="ARBA00022779"/>
    </source>
</evidence>
<evidence type="ECO:0000256" key="2">
    <source>
        <dbReference type="ARBA" id="ARBA00004162"/>
    </source>
</evidence>
<name>A0A916UFR6_9BURK</name>
<keyword evidence="6 10" id="KW-0812">Transmembrane</keyword>
<gene>
    <name evidence="12" type="ORF">GCM10011396_17370</name>
</gene>
<dbReference type="GO" id="GO:0071973">
    <property type="term" value="P:bacterial-type flagellum-dependent cell motility"/>
    <property type="evidence" value="ECO:0007669"/>
    <property type="project" value="InterPro"/>
</dbReference>
<keyword evidence="13" id="KW-1185">Reference proteome</keyword>
<evidence type="ECO:0000256" key="3">
    <source>
        <dbReference type="ARBA" id="ARBA00008281"/>
    </source>
</evidence>
<evidence type="ECO:0000256" key="5">
    <source>
        <dbReference type="ARBA" id="ARBA00022500"/>
    </source>
</evidence>
<dbReference type="GO" id="GO:0006935">
    <property type="term" value="P:chemotaxis"/>
    <property type="evidence" value="ECO:0007669"/>
    <property type="project" value="UniProtKB-KW"/>
</dbReference>
<evidence type="ECO:0000256" key="1">
    <source>
        <dbReference type="ARBA" id="ARBA00002254"/>
    </source>
</evidence>
<reference evidence="12" key="1">
    <citation type="journal article" date="2014" name="Int. J. Syst. Evol. Microbiol.">
        <title>Complete genome sequence of Corynebacterium casei LMG S-19264T (=DSM 44701T), isolated from a smear-ripened cheese.</title>
        <authorList>
            <consortium name="US DOE Joint Genome Institute (JGI-PGF)"/>
            <person name="Walter F."/>
            <person name="Albersmeier A."/>
            <person name="Kalinowski J."/>
            <person name="Ruckert C."/>
        </authorList>
    </citation>
    <scope>NUCLEOTIDE SEQUENCE</scope>
    <source>
        <strain evidence="12">CGMCC 1.10998</strain>
    </source>
</reference>